<dbReference type="EMBL" id="JAUSVV010000037">
    <property type="protein sequence ID" value="MDQ0445467.1"/>
    <property type="molecule type" value="Genomic_DNA"/>
</dbReference>
<comment type="caution">
    <text evidence="1">The sequence shown here is derived from an EMBL/GenBank/DDBJ whole genome shotgun (WGS) entry which is preliminary data.</text>
</comment>
<name>A0ABU0HU69_9HYPH</name>
<organism evidence="1 2">
    <name type="scientific">Methylobacterium persicinum</name>
    <dbReference type="NCBI Taxonomy" id="374426"/>
    <lineage>
        <taxon>Bacteria</taxon>
        <taxon>Pseudomonadati</taxon>
        <taxon>Pseudomonadota</taxon>
        <taxon>Alphaproteobacteria</taxon>
        <taxon>Hyphomicrobiales</taxon>
        <taxon>Methylobacteriaceae</taxon>
        <taxon>Methylobacterium</taxon>
    </lineage>
</organism>
<reference evidence="1 2" key="1">
    <citation type="submission" date="2023-07" db="EMBL/GenBank/DDBJ databases">
        <title>Genomic Encyclopedia of Type Strains, Phase IV (KMG-IV): sequencing the most valuable type-strain genomes for metagenomic binning, comparative biology and taxonomic classification.</title>
        <authorList>
            <person name="Goeker M."/>
        </authorList>
    </citation>
    <scope>NUCLEOTIDE SEQUENCE [LARGE SCALE GENOMIC DNA]</scope>
    <source>
        <strain evidence="1 2">DSM 19562</strain>
    </source>
</reference>
<gene>
    <name evidence="1" type="ORF">QO016_004996</name>
</gene>
<sequence>MTIGAGITNAWHRGRYGCKAITVRTDGSVAHRTGTLDSGYDQHRARTRVEETVDVDISAASDRQLLPHGESR</sequence>
<proteinExistence type="predicted"/>
<accession>A0ABU0HU69</accession>
<dbReference type="Proteomes" id="UP001236369">
    <property type="component" value="Unassembled WGS sequence"/>
</dbReference>
<protein>
    <submittedName>
        <fullName evidence="1">Uncharacterized protein</fullName>
    </submittedName>
</protein>
<dbReference type="RefSeq" id="WP_238253010.1">
    <property type="nucleotide sequence ID" value="NZ_BPQX01000066.1"/>
</dbReference>
<evidence type="ECO:0000313" key="2">
    <source>
        <dbReference type="Proteomes" id="UP001236369"/>
    </source>
</evidence>
<keyword evidence="2" id="KW-1185">Reference proteome</keyword>
<evidence type="ECO:0000313" key="1">
    <source>
        <dbReference type="EMBL" id="MDQ0445467.1"/>
    </source>
</evidence>